<dbReference type="Proteomes" id="UP000196536">
    <property type="component" value="Unassembled WGS sequence"/>
</dbReference>
<evidence type="ECO:0008006" key="3">
    <source>
        <dbReference type="Google" id="ProtNLM"/>
    </source>
</evidence>
<sequence length="294" mass="34580">MMARFKLFVLILVVSLIVACQPKEIKSNENMRNDKIINLHFGEQGIQDFQKYTGGKIDRQPAGMNFMTLNWQPPHLGKVKIDNGQASLVIDHVFSVMGVQVADDPHIKGITALDIDASLHQAEFVSPQDAYIAYVKLMEHLNQQGWKQFFYRSDARIAKEDNLKHVFERFKVIDPTYRFSYEEWQKVMNNLPAGIVYRLYNNGIFLSVSLYRSAVNEKKQEQYMLRYDIQTIRYNERNTIEKSYEMNDSEFAAAFEKAREREKLSRQEEEQEMKAKGYRIDESYVDPDVWEYIK</sequence>
<dbReference type="RefSeq" id="WP_087618911.1">
    <property type="nucleotide sequence ID" value="NZ_NEXX01000001.1"/>
</dbReference>
<name>A0A1Z9Z1E9_9GAMM</name>
<reference evidence="1 2" key="1">
    <citation type="submission" date="2017-05" db="EMBL/GenBank/DDBJ databases">
        <title>Acinetobacter populi ANC 5415 (= PBJ7), whole genome shotgun sequencing project.</title>
        <authorList>
            <person name="Nemec A."/>
            <person name="Radolfova-Krizova L."/>
        </authorList>
    </citation>
    <scope>NUCLEOTIDE SEQUENCE [LARGE SCALE GENOMIC DNA]</scope>
    <source>
        <strain evidence="1 2">PBJ7</strain>
    </source>
</reference>
<dbReference type="PROSITE" id="PS51257">
    <property type="entry name" value="PROKAR_LIPOPROTEIN"/>
    <property type="match status" value="1"/>
</dbReference>
<organism evidence="1 2">
    <name type="scientific">Acinetobacter populi</name>
    <dbReference type="NCBI Taxonomy" id="1582270"/>
    <lineage>
        <taxon>Bacteria</taxon>
        <taxon>Pseudomonadati</taxon>
        <taxon>Pseudomonadota</taxon>
        <taxon>Gammaproteobacteria</taxon>
        <taxon>Moraxellales</taxon>
        <taxon>Moraxellaceae</taxon>
        <taxon>Acinetobacter</taxon>
    </lineage>
</organism>
<accession>A0A1Z9Z1E9</accession>
<keyword evidence="2" id="KW-1185">Reference proteome</keyword>
<dbReference type="EMBL" id="NEXX01000001">
    <property type="protein sequence ID" value="OUY08269.1"/>
    <property type="molecule type" value="Genomic_DNA"/>
</dbReference>
<proteinExistence type="predicted"/>
<dbReference type="AlphaFoldDB" id="A0A1Z9Z1E9"/>
<comment type="caution">
    <text evidence="1">The sequence shown here is derived from an EMBL/GenBank/DDBJ whole genome shotgun (WGS) entry which is preliminary data.</text>
</comment>
<evidence type="ECO:0000313" key="2">
    <source>
        <dbReference type="Proteomes" id="UP000196536"/>
    </source>
</evidence>
<gene>
    <name evidence="1" type="ORF">CAP51_01210</name>
</gene>
<evidence type="ECO:0000313" key="1">
    <source>
        <dbReference type="EMBL" id="OUY08269.1"/>
    </source>
</evidence>
<protein>
    <recommendedName>
        <fullName evidence="3">Lipoprotein</fullName>
    </recommendedName>
</protein>
<dbReference type="OrthoDB" id="6677205at2"/>